<feature type="transmembrane region" description="Helical" evidence="1">
    <location>
        <begin position="88"/>
        <end position="104"/>
    </location>
</feature>
<gene>
    <name evidence="2" type="ORF">LH22_20370</name>
</gene>
<evidence type="ECO:0000256" key="1">
    <source>
        <dbReference type="SAM" id="Phobius"/>
    </source>
</evidence>
<reference evidence="2 3" key="1">
    <citation type="submission" date="2014-09" db="EMBL/GenBank/DDBJ databases">
        <authorList>
            <person name="Chan K.-G."/>
        </authorList>
    </citation>
    <scope>NUCLEOTIDE SEQUENCE [LARGE SCALE GENOMIC DNA]</scope>
    <source>
        <strain evidence="2 3">ND04</strain>
    </source>
</reference>
<dbReference type="RefSeq" id="WP_038649674.1">
    <property type="nucleotide sequence ID" value="NZ_CP009454.1"/>
</dbReference>
<organism evidence="2 3">
    <name type="scientific">Pantoea rwandensis</name>
    <dbReference type="NCBI Taxonomy" id="1076550"/>
    <lineage>
        <taxon>Bacteria</taxon>
        <taxon>Pseudomonadati</taxon>
        <taxon>Pseudomonadota</taxon>
        <taxon>Gammaproteobacteria</taxon>
        <taxon>Enterobacterales</taxon>
        <taxon>Erwiniaceae</taxon>
        <taxon>Pantoea</taxon>
    </lineage>
</organism>
<keyword evidence="1" id="KW-0812">Transmembrane</keyword>
<sequence>MRKPNTPPSELICDMLESERARTIYTVLGNLIQCAIRVIIFRPLILFSCLVSVVMAAVPVAVFISPAYTPEVLNAGLLRTLRLVPDSYIPLCLAGLLFELVYQVRKIVRSHHDWPENAGKGRGQ</sequence>
<proteinExistence type="predicted"/>
<keyword evidence="1" id="KW-1133">Transmembrane helix</keyword>
<evidence type="ECO:0000313" key="3">
    <source>
        <dbReference type="Proteomes" id="UP000029495"/>
    </source>
</evidence>
<keyword evidence="3" id="KW-1185">Reference proteome</keyword>
<dbReference type="Proteomes" id="UP000029495">
    <property type="component" value="Chromosome"/>
</dbReference>
<keyword evidence="1" id="KW-0472">Membrane</keyword>
<protein>
    <submittedName>
        <fullName evidence="2">Uncharacterized protein</fullName>
    </submittedName>
</protein>
<evidence type="ECO:0000313" key="2">
    <source>
        <dbReference type="EMBL" id="AIR87705.1"/>
    </source>
</evidence>
<name>A0ABM5RNQ4_9GAMM</name>
<accession>A0ABM5RNQ4</accession>
<feature type="transmembrane region" description="Helical" evidence="1">
    <location>
        <begin position="44"/>
        <end position="68"/>
    </location>
</feature>
<dbReference type="EMBL" id="CP009454">
    <property type="protein sequence ID" value="AIR87705.1"/>
    <property type="molecule type" value="Genomic_DNA"/>
</dbReference>